<dbReference type="CDD" id="cd00064">
    <property type="entry name" value="FU"/>
    <property type="match status" value="1"/>
</dbReference>
<keyword evidence="5" id="KW-1185">Reference proteome</keyword>
<evidence type="ECO:0000259" key="3">
    <source>
        <dbReference type="PROSITE" id="PS01248"/>
    </source>
</evidence>
<dbReference type="PROSITE" id="PS01248">
    <property type="entry name" value="EGF_LAM_1"/>
    <property type="match status" value="1"/>
</dbReference>
<evidence type="ECO:0000313" key="5">
    <source>
        <dbReference type="Proteomes" id="UP000692954"/>
    </source>
</evidence>
<gene>
    <name evidence="4" type="ORF">PSON_ATCC_30995.1.T0230006</name>
</gene>
<evidence type="ECO:0000256" key="2">
    <source>
        <dbReference type="SAM" id="Phobius"/>
    </source>
</evidence>
<sequence>MIIVGLVQSTCEVFKTITTPDTGEHFIEQDLSSLISLDYAWGVWSKYSQFYISSDDLALPSYSMHIVSEKQQDLTYLVYYITLNKKDKSFYHNLYIFNKGSYVIRELRIDQALAVERWVFFYFCYKESQANFNIFLYVQKEDLNVQKIEGGPCALDKKDFKEYQLGGSLLFTRAFEPSEIYQLKQFSGQISNIDLREGSQYYYTDIPTFLNNLEQNCQIDVCEMMVETLITSFMKSGGILRKTVTYFGRKFMISGWAIIRELSELKNLESVLFRASLRYSYFQDKNQGDKAIYWKYIQNSLNQNLNGFQITTYHHYQSESLNSYETQEQDSWLVLDQYYYEALTFWHWFVYQEGVDGTNNIRLSIYMGHGKQEKTFIMKQNHLVKAKLYLNIGGDKYNQNFNGAIRDLTFKYCYNDDTPNPRQCHFTCKSCFGPLENHCISCEEIQISNRKFSKSQCLCQEGYVDVGTKNCKIRGAILKNINIQEATTFENFGCQRYQFQVNINGDWYCLDCPGTITPFALYCLDCIQNSDSWYLNPRCTTDYLMPFTNDTNYVFLKQERQPQDYEYFLINLQGISQQPVLEPCFGCLGQTNSSFNFIEKQTMNQISKILCKNCYQPINGECVKFQLNCNQCDDNHHCLNCLSNYTLFENFCWACPIECPDCNYNMTGYYCKSCIQGYYFNSTLEQCQQCGQFCKICIFSLELNHLQCVRCNHDSDYFISVEKFNCRKKSMPNCEMEASENYIIHNNLSYISNAQQYSNSLDIVAFKETFPTFQICLKCENGYINKLLVQKQYECVSIQSLGTLLPEELKLKVLQSQNNNFQLALISKPQAPSLKFSIIYGDRVSIYTTLTIISNSVTGISCQDPNCFICVNNYIQEQQYCMQCYNGFYSNTFLGRCYQCPSDCSTCLEQNKIYQDAWKWQYKINYHFRSYLLEGLHNFNVFGAKLDLENFEVICTACPQNGILYNNKCYPKCNCDSCIIQNDQVVCISCKNQNTKTVYDGYCHLCPKFCELCREITQEEKLKINPYFQPTDINLQKYAQQCIKPQSEPPIQGILYYDPTLGQEINCLNPEKKNCYLYLEIPLNIYCSKELFEKQYAKLDSPEDQDDFLSKNAPISAIFSTDTENHFLVETDYLYNELNQKTVKLVRYILNLLPNSGDCEIKKNTYIQSQIRRNVFTVKYLELILESQNLLQIHLNDNITFYEFTTIKFINLQMIPNHVITTINIYNLYGVSFFMEQIKINNIKEGQVRIKIENPTDITIQNFEISDSNLNNLNGIIFYYFTQKLRKQLMFKIDQFIIQNCQINNTTLIFYLLDEQNGNQQLIVSNFNSWSNYYSSSIVFYTEFINQIRQATLTFELFNSDHDVLINSGFLNIPGALNVELINMTVSNGTFNSQVQLFKLPLFKITNMLISNNTFNSFDNRVITNILDTLYKDTIQSNLLIINKITFKNNYFRGSKVFIELLKSDNFQNLEVNAKEVILDSNQFVFMDYNGFLTSANSSFYFDLNQIILEDVNIIRTFTLPEISINNAEKIVLNNMKATLKEEFNIKLLHQQESCIQKNLEIGYSSMIFIYNTKHIQIQQIKIIGLIVINLPIILIKSLEKTNFRQTEIIDIQTLNLSNNNIILTNLAESPSILSINSEQEQKIKIINITAFNNHHHTYQDNQYMRQSSTIFIENPNSNILLSESKFSNNIITNNQGSNLVLICKTLEILNCSFKFSNYLQFQYLRKRLIWGYRLNEVVYMENLYLIFPIKSKGGNAYLQADSIILSNVSSQNSLAWQGGSFYFGTQSNGLIQILNCNFNFSQANLIMTEKSQGGTLFVDASQSDLNLRIFNSHFISSFSRQEGGTIFIEPSRNKNFILITQNVIRNVYSLANAFFKLPIIFTSNTLVLNVEIYDLSIQNDYQGFLSYLASINNLSESELKIQIQNYLISIERGNITLKDCNFIDIFDYGVLDIKNAQSIKLENVLMQNFTLIGGSTVKFILNKKYLTNIQFLNVKLMSFKEVVGNVTKPSESITSLPQIFYKCITTYSQPGQLKQFYDQKKKDILSYSNLYALIQKKINPIFIIEIDSISINHYISIDILNLQKIICSNCQNGLLRFTNVEEQSKKNLIYLKQIKMEDNVCGQLSCLIISSKEINQLKSFSDIKPKRLLNQIQQYQEMKLVTVKLEFSSFQNNSATYGGAILISGVSIVITSCQFLLNCVKETGGAIYFQYNNGSQFQILNSLFSNNQAQVGGAIFLENYAIQNKEKTNIVYSNNQAALFGNNIADFPAKLTLKFCSKLLETKTIVNNQSQVLDKIDIQQYFIGQQQKEFLMLPSGQPINQYHYFDEQIQDYIALNLTLRIIPLGKENGQIKALNGSKCKIKGREIINGKEGEFNNNFTSFTEIEFNTTSQDYNLDFLNIYFDPNYTQQDYLQLEIMCDSVKIPIFDDQPPYLLNDYQTNYGLRVNLQTYPCQRGEYKTQSGTCKLCDPNSYQYNVRAGEQCKIKDQIKMEKITSARIMLRPQYWRPYENNDNVEYCLNMPENCIGGWNPGNDLCSEAHIGALCEQCDIYNVRGQGSFSVSTIYKCGDCNNVSSNTFKVILVSIWTMISILLSVKGTIETITKAVVQQKRVKLKIATYDPRTGYGNVLIKVLTNYFQIIGVISTFQLSMPSILESSVRSVGNPTETMSLSLDCFLIQITDIDIIYFRMIWALVMPFLYILTFIFIYMIAVVINITKLNKSAFTTTAIYLFIYFQPTLIGGFISLLSFRQISSFYWIQGNVAYRYDTQEHLNWIITFILPSTLALALIIPAYMFINLYIQRQKLEEENTRKNWGYLYNEYSKNAYFWEIVKILQKGFIIIFLTFYEDLVIIKGALVFMIVFLYQLLTRKYRPYQILQLNIIDELSTLICGTSIVLSITIYQANISENQEIILPFYIFLIGLNATFILVILWGIFLAQLEDQQQNIDKIRDKINQIFPRLVNSNQILRKLLTNRAEKQQRIRFRFLKIKKYLLQIVHAHPGLYKLPIQNYQLHQKRKSSISSRGSDQLKNYQFKPKTFSKVYPIYFEIQQLESQKGEEQNQQI</sequence>
<keyword evidence="2" id="KW-0472">Membrane</keyword>
<protein>
    <recommendedName>
        <fullName evidence="3">Laminin EGF-like domain-containing protein</fullName>
    </recommendedName>
</protein>
<dbReference type="InterPro" id="IPR002049">
    <property type="entry name" value="LE_dom"/>
</dbReference>
<feature type="transmembrane region" description="Helical" evidence="2">
    <location>
        <begin position="2727"/>
        <end position="2748"/>
    </location>
</feature>
<feature type="transmembrane region" description="Helical" evidence="2">
    <location>
        <begin position="2884"/>
        <end position="2902"/>
    </location>
</feature>
<proteinExistence type="predicted"/>
<dbReference type="PANTHER" id="PTHR11319">
    <property type="entry name" value="G PROTEIN-COUPLED RECEPTOR-RELATED"/>
    <property type="match status" value="1"/>
</dbReference>
<name>A0A8S1LH21_9CILI</name>
<dbReference type="InterPro" id="IPR006212">
    <property type="entry name" value="Furin_repeat"/>
</dbReference>
<dbReference type="EMBL" id="CAJJDN010000023">
    <property type="protein sequence ID" value="CAD8067418.1"/>
    <property type="molecule type" value="Genomic_DNA"/>
</dbReference>
<feature type="transmembrane region" description="Helical" evidence="2">
    <location>
        <begin position="2837"/>
        <end position="2863"/>
    </location>
</feature>
<dbReference type="OrthoDB" id="293546at2759"/>
<keyword evidence="1" id="KW-0245">EGF-like domain</keyword>
<feature type="transmembrane region" description="Helical" evidence="2">
    <location>
        <begin position="2773"/>
        <end position="2795"/>
    </location>
</feature>
<feature type="transmembrane region" description="Helical" evidence="2">
    <location>
        <begin position="2914"/>
        <end position="2936"/>
    </location>
</feature>
<evidence type="ECO:0000256" key="1">
    <source>
        <dbReference type="ARBA" id="ARBA00022536"/>
    </source>
</evidence>
<keyword evidence="2" id="KW-0812">Transmembrane</keyword>
<reference evidence="4" key="1">
    <citation type="submission" date="2021-01" db="EMBL/GenBank/DDBJ databases">
        <authorList>
            <consortium name="Genoscope - CEA"/>
            <person name="William W."/>
        </authorList>
    </citation>
    <scope>NUCLEOTIDE SEQUENCE</scope>
</reference>
<dbReference type="PANTHER" id="PTHR11319:SF35">
    <property type="entry name" value="OUTER MEMBRANE PROTEIN PMPC-RELATED"/>
    <property type="match status" value="1"/>
</dbReference>
<evidence type="ECO:0000313" key="4">
    <source>
        <dbReference type="EMBL" id="CAD8067418.1"/>
    </source>
</evidence>
<feature type="domain" description="Laminin EGF-like" evidence="3">
    <location>
        <begin position="659"/>
        <end position="694"/>
    </location>
</feature>
<feature type="transmembrane region" description="Helical" evidence="2">
    <location>
        <begin position="2690"/>
        <end position="2715"/>
    </location>
</feature>
<comment type="caution">
    <text evidence="4">The sequence shown here is derived from an EMBL/GenBank/DDBJ whole genome shotgun (WGS) entry which is preliminary data.</text>
</comment>
<organism evidence="4 5">
    <name type="scientific">Paramecium sonneborni</name>
    <dbReference type="NCBI Taxonomy" id="65129"/>
    <lineage>
        <taxon>Eukaryota</taxon>
        <taxon>Sar</taxon>
        <taxon>Alveolata</taxon>
        <taxon>Ciliophora</taxon>
        <taxon>Intramacronucleata</taxon>
        <taxon>Oligohymenophorea</taxon>
        <taxon>Peniculida</taxon>
        <taxon>Parameciidae</taxon>
        <taxon>Paramecium</taxon>
    </lineage>
</organism>
<keyword evidence="2" id="KW-1133">Transmembrane helix</keyword>
<dbReference type="Proteomes" id="UP000692954">
    <property type="component" value="Unassembled WGS sequence"/>
</dbReference>
<accession>A0A8S1LH21</accession>